<evidence type="ECO:0000259" key="2">
    <source>
        <dbReference type="Pfam" id="PF13439"/>
    </source>
</evidence>
<dbReference type="SUPFAM" id="SSF53756">
    <property type="entry name" value="UDP-Glycosyltransferase/glycogen phosphorylase"/>
    <property type="match status" value="1"/>
</dbReference>
<dbReference type="InterPro" id="IPR001296">
    <property type="entry name" value="Glyco_trans_1"/>
</dbReference>
<keyword evidence="3" id="KW-0808">Transferase</keyword>
<reference evidence="3 4" key="1">
    <citation type="journal article" date="2014" name="PLoS Genet.">
        <title>Phylogenetically driven sequencing of extremely halophilic archaea reveals strategies for static and dynamic osmo-response.</title>
        <authorList>
            <person name="Becker E.A."/>
            <person name="Seitzer P.M."/>
            <person name="Tritt A."/>
            <person name="Larsen D."/>
            <person name="Krusor M."/>
            <person name="Yao A.I."/>
            <person name="Wu D."/>
            <person name="Madern D."/>
            <person name="Eisen J.A."/>
            <person name="Darling A.E."/>
            <person name="Facciotti M.T."/>
        </authorList>
    </citation>
    <scope>NUCLEOTIDE SEQUENCE [LARGE SCALE GENOMIC DNA]</scope>
    <source>
        <strain evidence="3 4">JCM 14848</strain>
    </source>
</reference>
<dbReference type="PANTHER" id="PTHR45947">
    <property type="entry name" value="SULFOQUINOVOSYL TRANSFERASE SQD2"/>
    <property type="match status" value="1"/>
</dbReference>
<feature type="domain" description="Glycosyltransferase subfamily 4-like N-terminal" evidence="2">
    <location>
        <begin position="16"/>
        <end position="188"/>
    </location>
</feature>
<dbReference type="CDD" id="cd03801">
    <property type="entry name" value="GT4_PimA-like"/>
    <property type="match status" value="1"/>
</dbReference>
<accession>M0D755</accession>
<dbReference type="InParanoid" id="M0D755"/>
<dbReference type="PANTHER" id="PTHR45947:SF3">
    <property type="entry name" value="SULFOQUINOVOSYL TRANSFERASE SQD2"/>
    <property type="match status" value="1"/>
</dbReference>
<dbReference type="Pfam" id="PF13439">
    <property type="entry name" value="Glyco_transf_4"/>
    <property type="match status" value="1"/>
</dbReference>
<dbReference type="Pfam" id="PF00534">
    <property type="entry name" value="Glycos_transf_1"/>
    <property type="match status" value="1"/>
</dbReference>
<dbReference type="Gene3D" id="3.40.50.2000">
    <property type="entry name" value="Glycogen Phosphorylase B"/>
    <property type="match status" value="2"/>
</dbReference>
<evidence type="ECO:0000259" key="1">
    <source>
        <dbReference type="Pfam" id="PF00534"/>
    </source>
</evidence>
<dbReference type="InterPro" id="IPR050194">
    <property type="entry name" value="Glycosyltransferase_grp1"/>
</dbReference>
<dbReference type="GO" id="GO:0016757">
    <property type="term" value="F:glycosyltransferase activity"/>
    <property type="evidence" value="ECO:0007669"/>
    <property type="project" value="InterPro"/>
</dbReference>
<name>M0D755_HALPD</name>
<protein>
    <submittedName>
        <fullName evidence="3">Group 1 glycosyl transferase</fullName>
    </submittedName>
</protein>
<dbReference type="RefSeq" id="WP_008385818.1">
    <property type="nucleotide sequence ID" value="NZ_AOIV01000021.1"/>
</dbReference>
<evidence type="ECO:0000313" key="4">
    <source>
        <dbReference type="Proteomes" id="UP000011513"/>
    </source>
</evidence>
<dbReference type="InterPro" id="IPR028098">
    <property type="entry name" value="Glyco_trans_4-like_N"/>
</dbReference>
<comment type="caution">
    <text evidence="3">The sequence shown here is derived from an EMBL/GenBank/DDBJ whole genome shotgun (WGS) entry which is preliminary data.</text>
</comment>
<proteinExistence type="predicted"/>
<gene>
    <name evidence="3" type="ORF">C474_08512</name>
</gene>
<dbReference type="OrthoDB" id="132546at2157"/>
<feature type="domain" description="Glycosyl transferase family 1" evidence="1">
    <location>
        <begin position="197"/>
        <end position="339"/>
    </location>
</feature>
<sequence length="373" mass="41552">MKVAFISPRYYPNVAGGGEVSLKLLAEGLNEHDSIEKVSVFCFDGLSLDTINGVAVHRLGNSFELPEYSNPVCYSRLKDVLSHYDLVHSYNMEYHPAAGALADHLSIPAVATLNSYTYLPKRKMGMETTTKELLYEKVFLPFTGRILIKYIEKIDKFITLSEASKQIYDSQRDSYRDITVIPNLIDTELSTYNDYSPDGEVTILYVGSLKKIKGVRYLIEALTHLPSRFRLRIVGDGPEMDNLVRLATDRNLTSRIDFVGSIPYGLIDEQYERADIFAHPGVWVEPFGRTVVEAIQSGLPVVATDLGGPSEIVSVPELLCEPRDPSGLATSIQWASEHHDVVDELQRTVESRYAPSVVVPKVADLYANACAGR</sequence>
<keyword evidence="4" id="KW-1185">Reference proteome</keyword>
<evidence type="ECO:0000313" key="3">
    <source>
        <dbReference type="EMBL" id="ELZ31330.1"/>
    </source>
</evidence>
<dbReference type="EMBL" id="AOIV01000021">
    <property type="protein sequence ID" value="ELZ31330.1"/>
    <property type="molecule type" value="Genomic_DNA"/>
</dbReference>
<dbReference type="eggNOG" id="arCOG01410">
    <property type="taxonomic scope" value="Archaea"/>
</dbReference>
<organism evidence="3 4">
    <name type="scientific">Halogeometricum pallidum JCM 14848</name>
    <dbReference type="NCBI Taxonomy" id="1227487"/>
    <lineage>
        <taxon>Archaea</taxon>
        <taxon>Methanobacteriati</taxon>
        <taxon>Methanobacteriota</taxon>
        <taxon>Stenosarchaea group</taxon>
        <taxon>Halobacteria</taxon>
        <taxon>Halobacteriales</taxon>
        <taxon>Haloferacaceae</taxon>
        <taxon>Halogeometricum</taxon>
    </lineage>
</organism>
<dbReference type="Proteomes" id="UP000011513">
    <property type="component" value="Unassembled WGS sequence"/>
</dbReference>
<dbReference type="AlphaFoldDB" id="M0D755"/>